<feature type="domain" description="Terminase large subunit gp17-like C-terminal" evidence="2">
    <location>
        <begin position="237"/>
        <end position="379"/>
    </location>
</feature>
<dbReference type="Pfam" id="PF17289">
    <property type="entry name" value="Terminase_6C"/>
    <property type="match status" value="1"/>
</dbReference>
<keyword evidence="1" id="KW-1188">Viral release from host cell</keyword>
<sequence length="391" mass="44519">MSDLVQVRLPRYHPAQQRIVREARRFNVVCAGRRTGKTKMGTRLLIEPALQGHPVAWFAPNYKYQEEVWREVATATRDVTRHSDKTAMRRELVTGGVIEFWTLDGQDAARGRKYRRAIIDEAAIARTLQEQWQQAVRPTLTDMIGDAWFLSTPKGQNYFHELAQRHKTQPDTWAFFQHPTSDNPYIDPAEIEDARRDLPELVFRQEYLAEFVTQEGTLLRPAWLKVGEPPQGLTLRMGVDLAISTKEGADYSAAVILGTDPQGNVFIVHAERTRASFHQVIEWIKALASRWGPSVIHVEQVQFQAAVIQELLRTTNLPVKGVRPDRDKVTRFLPLQARYEQGLVWHAPSLPPEFGSELLSFPLGEHDDMVDAAAYAFMEAPQRGAFFGLSI</sequence>
<reference evidence="4" key="1">
    <citation type="journal article" date="2019" name="Int. J. Syst. Evol. Microbiol.">
        <title>The Global Catalogue of Microorganisms (GCM) 10K type strain sequencing project: providing services to taxonomists for standard genome sequencing and annotation.</title>
        <authorList>
            <consortium name="The Broad Institute Genomics Platform"/>
            <consortium name="The Broad Institute Genome Sequencing Center for Infectious Disease"/>
            <person name="Wu L."/>
            <person name="Ma J."/>
        </authorList>
    </citation>
    <scope>NUCLEOTIDE SEQUENCE [LARGE SCALE GENOMIC DNA]</scope>
    <source>
        <strain evidence="4">JCM 16918</strain>
    </source>
</reference>
<dbReference type="Gene3D" id="3.40.50.300">
    <property type="entry name" value="P-loop containing nucleotide triphosphate hydrolases"/>
    <property type="match status" value="1"/>
</dbReference>
<evidence type="ECO:0000313" key="4">
    <source>
        <dbReference type="Proteomes" id="UP000645517"/>
    </source>
</evidence>
<dbReference type="Gene3D" id="3.30.420.240">
    <property type="match status" value="1"/>
</dbReference>
<comment type="caution">
    <text evidence="3">The sequence shown here is derived from an EMBL/GenBank/DDBJ whole genome shotgun (WGS) entry which is preliminary data.</text>
</comment>
<evidence type="ECO:0000256" key="1">
    <source>
        <dbReference type="ARBA" id="ARBA00022612"/>
    </source>
</evidence>
<dbReference type="InterPro" id="IPR035421">
    <property type="entry name" value="Terminase_6C"/>
</dbReference>
<keyword evidence="4" id="KW-1185">Reference proteome</keyword>
<dbReference type="RefSeq" id="WP_189054420.1">
    <property type="nucleotide sequence ID" value="NZ_BMOR01000002.1"/>
</dbReference>
<dbReference type="InterPro" id="IPR006517">
    <property type="entry name" value="Phage_terminase_lsu-like_C"/>
</dbReference>
<dbReference type="Proteomes" id="UP000645517">
    <property type="component" value="Unassembled WGS sequence"/>
</dbReference>
<protein>
    <recommendedName>
        <fullName evidence="2">Terminase large subunit gp17-like C-terminal domain-containing protein</fullName>
    </recommendedName>
</protein>
<proteinExistence type="predicted"/>
<dbReference type="NCBIfam" id="TIGR01630">
    <property type="entry name" value="psiM2_ORF9"/>
    <property type="match status" value="1"/>
</dbReference>
<name>A0ABQ2IZD4_9DEIO</name>
<dbReference type="EMBL" id="BMOR01000002">
    <property type="protein sequence ID" value="GGN32315.1"/>
    <property type="molecule type" value="Genomic_DNA"/>
</dbReference>
<gene>
    <name evidence="3" type="ORF">GCM10010842_08900</name>
</gene>
<accession>A0ABQ2IZD4</accession>
<dbReference type="InterPro" id="IPR027417">
    <property type="entry name" value="P-loop_NTPase"/>
</dbReference>
<evidence type="ECO:0000313" key="3">
    <source>
        <dbReference type="EMBL" id="GGN32315.1"/>
    </source>
</evidence>
<organism evidence="3 4">
    <name type="scientific">Deinococcus daejeonensis</name>
    <dbReference type="NCBI Taxonomy" id="1007098"/>
    <lineage>
        <taxon>Bacteria</taxon>
        <taxon>Thermotogati</taxon>
        <taxon>Deinococcota</taxon>
        <taxon>Deinococci</taxon>
        <taxon>Deinococcales</taxon>
        <taxon>Deinococcaceae</taxon>
        <taxon>Deinococcus</taxon>
    </lineage>
</organism>
<evidence type="ECO:0000259" key="2">
    <source>
        <dbReference type="Pfam" id="PF17289"/>
    </source>
</evidence>
<dbReference type="Pfam" id="PF03237">
    <property type="entry name" value="Terminase_6N"/>
    <property type="match status" value="1"/>
</dbReference>
<dbReference type="SUPFAM" id="SSF52540">
    <property type="entry name" value="P-loop containing nucleoside triphosphate hydrolases"/>
    <property type="match status" value="1"/>
</dbReference>